<organism evidence="2">
    <name type="scientific">Vecturithrix granuli</name>
    <dbReference type="NCBI Taxonomy" id="1499967"/>
    <lineage>
        <taxon>Bacteria</taxon>
        <taxon>Candidatus Moduliflexota</taxon>
        <taxon>Candidatus Vecturitrichia</taxon>
        <taxon>Candidatus Vecturitrichales</taxon>
        <taxon>Candidatus Vecturitrichaceae</taxon>
        <taxon>Candidatus Vecturithrix</taxon>
    </lineage>
</organism>
<sequence length="312" mass="35428">MDILQHFEQEKSQLRKQLEAEPDREHALRIVRDYFTSLHRELAKSVPLHKARQLNALLDAIYFALGSVGAVDKHVKIAPLAIPSPSAVPDWMLTYGKGLQAAIIILLLFALFNASPLWIALISALILLALEKYLQSLKYQEKPSLFFRGIFFLFRKKIALPTPSSTQVVSDKLVPQVDVQLQVDSQAFLNYLADALSVVQKIFAGQEEQQEDTLFEKEPQLLAFFQELFEAYYFNDGAWALKKIPTVTAFLRKHDIEVTTFHPDRPEDTRYFDVEPAIDAALKEHITIRPAFVKGKQVILRGQAAEPLSEKA</sequence>
<keyword evidence="1" id="KW-0812">Transmembrane</keyword>
<proteinExistence type="predicted"/>
<dbReference type="STRING" id="1499967.U27_05517"/>
<dbReference type="HOGENOM" id="CLU_890430_0_0_0"/>
<feature type="transmembrane region" description="Helical" evidence="1">
    <location>
        <begin position="101"/>
        <end position="130"/>
    </location>
</feature>
<keyword evidence="1" id="KW-1133">Transmembrane helix</keyword>
<protein>
    <submittedName>
        <fullName evidence="2">Uncharacterized protein</fullName>
    </submittedName>
</protein>
<dbReference type="EMBL" id="DF820467">
    <property type="protein sequence ID" value="GAK58543.1"/>
    <property type="molecule type" value="Genomic_DNA"/>
</dbReference>
<gene>
    <name evidence="2" type="ORF">U27_05517</name>
</gene>
<keyword evidence="1" id="KW-0472">Membrane</keyword>
<dbReference type="eggNOG" id="ENOG502Z8EU">
    <property type="taxonomic scope" value="Bacteria"/>
</dbReference>
<dbReference type="Proteomes" id="UP000030661">
    <property type="component" value="Unassembled WGS sequence"/>
</dbReference>
<name>A0A081C1T8_VECG1</name>
<accession>A0A081C1T8</accession>
<evidence type="ECO:0000256" key="1">
    <source>
        <dbReference type="SAM" id="Phobius"/>
    </source>
</evidence>
<evidence type="ECO:0000313" key="3">
    <source>
        <dbReference type="Proteomes" id="UP000030661"/>
    </source>
</evidence>
<evidence type="ECO:0000313" key="2">
    <source>
        <dbReference type="EMBL" id="GAK58543.1"/>
    </source>
</evidence>
<dbReference type="AlphaFoldDB" id="A0A081C1T8"/>
<reference evidence="2" key="1">
    <citation type="journal article" date="2015" name="PeerJ">
        <title>First genomic representation of candidate bacterial phylum KSB3 points to enhanced environmental sensing as a trigger of wastewater bulking.</title>
        <authorList>
            <person name="Sekiguchi Y."/>
            <person name="Ohashi A."/>
            <person name="Parks D.H."/>
            <person name="Yamauchi T."/>
            <person name="Tyson G.W."/>
            <person name="Hugenholtz P."/>
        </authorList>
    </citation>
    <scope>NUCLEOTIDE SEQUENCE [LARGE SCALE GENOMIC DNA]</scope>
</reference>
<keyword evidence="3" id="KW-1185">Reference proteome</keyword>